<dbReference type="OrthoDB" id="10348981at2759"/>
<feature type="coiled-coil region" evidence="1">
    <location>
        <begin position="127"/>
        <end position="154"/>
    </location>
</feature>
<name>A0A3M7S7X1_BRAPC</name>
<evidence type="ECO:0000256" key="1">
    <source>
        <dbReference type="SAM" id="Coils"/>
    </source>
</evidence>
<proteinExistence type="predicted"/>
<evidence type="ECO:0000313" key="2">
    <source>
        <dbReference type="EMBL" id="RNA31871.1"/>
    </source>
</evidence>
<comment type="caution">
    <text evidence="2">The sequence shown here is derived from an EMBL/GenBank/DDBJ whole genome shotgun (WGS) entry which is preliminary data.</text>
</comment>
<keyword evidence="3" id="KW-1185">Reference proteome</keyword>
<dbReference type="AlphaFoldDB" id="A0A3M7S7X1"/>
<feature type="non-terminal residue" evidence="2">
    <location>
        <position position="1"/>
    </location>
</feature>
<dbReference type="EMBL" id="REGN01001882">
    <property type="protein sequence ID" value="RNA31871.1"/>
    <property type="molecule type" value="Genomic_DNA"/>
</dbReference>
<gene>
    <name evidence="2" type="ORF">BpHYR1_020533</name>
</gene>
<accession>A0A3M7S7X1</accession>
<organism evidence="2 3">
    <name type="scientific">Brachionus plicatilis</name>
    <name type="common">Marine rotifer</name>
    <name type="synonym">Brachionus muelleri</name>
    <dbReference type="NCBI Taxonomy" id="10195"/>
    <lineage>
        <taxon>Eukaryota</taxon>
        <taxon>Metazoa</taxon>
        <taxon>Spiralia</taxon>
        <taxon>Gnathifera</taxon>
        <taxon>Rotifera</taxon>
        <taxon>Eurotatoria</taxon>
        <taxon>Monogononta</taxon>
        <taxon>Pseudotrocha</taxon>
        <taxon>Ploima</taxon>
        <taxon>Brachionidae</taxon>
        <taxon>Brachionus</taxon>
    </lineage>
</organism>
<protein>
    <submittedName>
        <fullName evidence="2">Uncharacterized protein</fullName>
    </submittedName>
</protein>
<evidence type="ECO:0000313" key="3">
    <source>
        <dbReference type="Proteomes" id="UP000276133"/>
    </source>
</evidence>
<keyword evidence="1" id="KW-0175">Coiled coil</keyword>
<dbReference type="Proteomes" id="UP000276133">
    <property type="component" value="Unassembled WGS sequence"/>
</dbReference>
<reference evidence="2 3" key="1">
    <citation type="journal article" date="2018" name="Sci. Rep.">
        <title>Genomic signatures of local adaptation to the degree of environmental predictability in rotifers.</title>
        <authorList>
            <person name="Franch-Gras L."/>
            <person name="Hahn C."/>
            <person name="Garcia-Roger E.M."/>
            <person name="Carmona M.J."/>
            <person name="Serra M."/>
            <person name="Gomez A."/>
        </authorList>
    </citation>
    <scope>NUCLEOTIDE SEQUENCE [LARGE SCALE GENOMIC DNA]</scope>
    <source>
        <strain evidence="2">HYR1</strain>
    </source>
</reference>
<sequence>FFGIIDNKNTKIMKFFGKKLEENRISFELFIQKKKEYDKIIEKNLELTKEFTNYYENNLQLLANYSQIISQYISSINIDADFFNKQKNHLTDLLGMIESEAVNKALKTIISAEEVFLKQKVPYMHKLEFILEKIKRLTDKIQNFSRELKYFEKKCRFLIVKKSCNPYFTDDVTDLDKKFSILVSRKNTVLDDSNRFRKETNDAIQEIDDFKKKMSSITINITELIRIIIRSI</sequence>